<proteinExistence type="inferred from homology"/>
<dbReference type="InterPro" id="IPR023346">
    <property type="entry name" value="Lysozyme-like_dom_sf"/>
</dbReference>
<dbReference type="GO" id="GO:0008658">
    <property type="term" value="F:penicillin binding"/>
    <property type="evidence" value="ECO:0007669"/>
    <property type="project" value="InterPro"/>
</dbReference>
<dbReference type="InterPro" id="IPR001460">
    <property type="entry name" value="PCN-bd_Tpept"/>
</dbReference>
<dbReference type="NCBIfam" id="TIGR02073">
    <property type="entry name" value="PBP_1c"/>
    <property type="match status" value="1"/>
</dbReference>
<evidence type="ECO:0000313" key="16">
    <source>
        <dbReference type="Proteomes" id="UP000589085"/>
    </source>
</evidence>
<protein>
    <recommendedName>
        <fullName evidence="10">peptidoglycan glycosyltransferase</fullName>
        <ecNumber evidence="10">2.4.99.28</ecNumber>
    </recommendedName>
</protein>
<evidence type="ECO:0000256" key="3">
    <source>
        <dbReference type="ARBA" id="ARBA00007739"/>
    </source>
</evidence>
<comment type="catalytic activity">
    <reaction evidence="11">
        <text>[GlcNAc-(1-&gt;4)-Mur2Ac(oyl-L-Ala-gamma-D-Glu-L-Lys-D-Ala-D-Ala)](n)-di-trans,octa-cis-undecaprenyl diphosphate + beta-D-GlcNAc-(1-&gt;4)-Mur2Ac(oyl-L-Ala-gamma-D-Glu-L-Lys-D-Ala-D-Ala)-di-trans,octa-cis-undecaprenyl diphosphate = [GlcNAc-(1-&gt;4)-Mur2Ac(oyl-L-Ala-gamma-D-Glu-L-Lys-D-Ala-D-Ala)](n+1)-di-trans,octa-cis-undecaprenyl diphosphate + di-trans,octa-cis-undecaprenyl diphosphate + H(+)</text>
        <dbReference type="Rhea" id="RHEA:23708"/>
        <dbReference type="Rhea" id="RHEA-COMP:9602"/>
        <dbReference type="Rhea" id="RHEA-COMP:9603"/>
        <dbReference type="ChEBI" id="CHEBI:15378"/>
        <dbReference type="ChEBI" id="CHEBI:58405"/>
        <dbReference type="ChEBI" id="CHEBI:60033"/>
        <dbReference type="ChEBI" id="CHEBI:78435"/>
        <dbReference type="EC" id="2.4.99.28"/>
    </reaction>
</comment>
<dbReference type="InterPro" id="IPR036950">
    <property type="entry name" value="PBP_transglycosylase"/>
</dbReference>
<dbReference type="InterPro" id="IPR001264">
    <property type="entry name" value="Glyco_trans_51"/>
</dbReference>
<comment type="caution">
    <text evidence="15">The sequence shown here is derived from an EMBL/GenBank/DDBJ whole genome shotgun (WGS) entry which is preliminary data.</text>
</comment>
<dbReference type="GO" id="GO:0030288">
    <property type="term" value="C:outer membrane-bounded periplasmic space"/>
    <property type="evidence" value="ECO:0007669"/>
    <property type="project" value="TreeGrafter"/>
</dbReference>
<dbReference type="Pfam" id="PF00905">
    <property type="entry name" value="Transpeptidase"/>
    <property type="match status" value="1"/>
</dbReference>
<dbReference type="SUPFAM" id="SSF53955">
    <property type="entry name" value="Lysozyme-like"/>
    <property type="match status" value="1"/>
</dbReference>
<accession>A0A7W4IAU3</accession>
<dbReference type="SUPFAM" id="SSF56601">
    <property type="entry name" value="beta-lactamase/transpeptidase-like"/>
    <property type="match status" value="1"/>
</dbReference>
<comment type="similarity">
    <text evidence="2">In the C-terminal section; belongs to the transpeptidase family.</text>
</comment>
<keyword evidence="9" id="KW-0511">Multifunctional enzyme</keyword>
<dbReference type="GO" id="GO:0009252">
    <property type="term" value="P:peptidoglycan biosynthetic process"/>
    <property type="evidence" value="ECO:0007669"/>
    <property type="project" value="UniProtKB-UniPathway"/>
</dbReference>
<dbReference type="EMBL" id="JABEQJ010000004">
    <property type="protein sequence ID" value="MBB2159407.1"/>
    <property type="molecule type" value="Genomic_DNA"/>
</dbReference>
<evidence type="ECO:0000256" key="5">
    <source>
        <dbReference type="ARBA" id="ARBA00022670"/>
    </source>
</evidence>
<evidence type="ECO:0000256" key="4">
    <source>
        <dbReference type="ARBA" id="ARBA00022645"/>
    </source>
</evidence>
<dbReference type="InterPro" id="IPR009647">
    <property type="entry name" value="PBP_C"/>
</dbReference>
<name>A0A7W4IAU3_9PROT</name>
<gene>
    <name evidence="15" type="primary">pbpC</name>
    <name evidence="15" type="ORF">HLH48_04340</name>
</gene>
<sequence>MATGRLWPLGAAALLLGGLLLLDRLAPPDLTRARQFALILDGRDGTWLDGHTSADGLWRLPVRARDVDPFYLALLLKTEDRRFAAHPGVDPAALARAAWQFARRGHVVSGGSTLAMQVARLLTPHRHTLAGKVRDLLRALQLQWRFGRAGILDLYLTLAPEGRNIEGVRAASLLYFGHEPARLTPAEAAFLVALPRRPSALRPDRHPAALVAAARAILARGAPAAPAVLSWQAPRPPAVPHDAPELLGHMLAARRAGIVTTTLDPLLQREIRRMLAARPAPLRGTFATLVVDRDRTIAAWIGGAEHACPGQAIDLVRAPRSPGSTLKPFVYGMAFEAGRMTPRTRVSDIRMAIGGYAPLDFDRRFRGETTVGEALRLSLNIPAIQALRSVGAARFMARMRAGGATLRLPRGAGANLAIVLGGVDLSLFDLTMLYTALNHDGMVAPLRIAPGPAPPETRLLSQRAARDVRAILRGTAPPDGTPAWDDVAFKTGTSFGSRDGWAMAATARWTVGVWAGRPDGTASPGLTGRDTTAPVLADILSVLAPADLPGTPDAAPAHQPMAALSPALRRLPRPDGPQVVFPRDHADLESRSDDGAMVPIGLEASGGRPPYRWFVNGAPLAVPLGARPSWTPDMPGFAHLTVQDATGRHASADIRIR</sequence>
<keyword evidence="4" id="KW-0121">Carboxypeptidase</keyword>
<keyword evidence="8" id="KW-0378">Hydrolase</keyword>
<feature type="domain" description="Glycosyl transferase family 51" evidence="13">
    <location>
        <begin position="58"/>
        <end position="219"/>
    </location>
</feature>
<dbReference type="GO" id="GO:0004180">
    <property type="term" value="F:carboxypeptidase activity"/>
    <property type="evidence" value="ECO:0007669"/>
    <property type="project" value="UniProtKB-KW"/>
</dbReference>
<dbReference type="InterPro" id="IPR012338">
    <property type="entry name" value="Beta-lactam/transpept-like"/>
</dbReference>
<dbReference type="Gene3D" id="1.10.3810.10">
    <property type="entry name" value="Biosynthetic peptidoglycan transglycosylase-like"/>
    <property type="match status" value="1"/>
</dbReference>
<dbReference type="AlphaFoldDB" id="A0A7W4IAU3"/>
<keyword evidence="7" id="KW-0808">Transferase</keyword>
<evidence type="ECO:0000256" key="10">
    <source>
        <dbReference type="ARBA" id="ARBA00044770"/>
    </source>
</evidence>
<evidence type="ECO:0000256" key="9">
    <source>
        <dbReference type="ARBA" id="ARBA00023268"/>
    </source>
</evidence>
<comment type="similarity">
    <text evidence="3">In the N-terminal section; belongs to the glycosyltransferase 51 family.</text>
</comment>
<dbReference type="Pfam" id="PF00912">
    <property type="entry name" value="Transgly"/>
    <property type="match status" value="1"/>
</dbReference>
<comment type="pathway">
    <text evidence="1">Cell wall biogenesis; peptidoglycan biosynthesis.</text>
</comment>
<evidence type="ECO:0000259" key="12">
    <source>
        <dbReference type="Pfam" id="PF00905"/>
    </source>
</evidence>
<evidence type="ECO:0000256" key="1">
    <source>
        <dbReference type="ARBA" id="ARBA00004752"/>
    </source>
</evidence>
<dbReference type="PANTHER" id="PTHR32282">
    <property type="entry name" value="BINDING PROTEIN TRANSPEPTIDASE, PUTATIVE-RELATED"/>
    <property type="match status" value="1"/>
</dbReference>
<dbReference type="RefSeq" id="WP_182996285.1">
    <property type="nucleotide sequence ID" value="NZ_JABEQJ010000004.1"/>
</dbReference>
<dbReference type="EC" id="2.4.99.28" evidence="10"/>
<evidence type="ECO:0000259" key="13">
    <source>
        <dbReference type="Pfam" id="PF00912"/>
    </source>
</evidence>
<dbReference type="GO" id="GO:0008955">
    <property type="term" value="F:peptidoglycan glycosyltransferase activity"/>
    <property type="evidence" value="ECO:0007669"/>
    <property type="project" value="UniProtKB-EC"/>
</dbReference>
<reference evidence="15 16" key="1">
    <citation type="submission" date="2020-04" db="EMBL/GenBank/DDBJ databases">
        <title>Description of novel Gluconacetobacter.</title>
        <authorList>
            <person name="Sombolestani A."/>
        </authorList>
    </citation>
    <scope>NUCLEOTIDE SEQUENCE [LARGE SCALE GENOMIC DNA]</scope>
    <source>
        <strain evidence="15 16">LMG 19747</strain>
    </source>
</reference>
<dbReference type="InterPro" id="IPR050396">
    <property type="entry name" value="Glycosyltr_51/Transpeptidase"/>
</dbReference>
<dbReference type="InterPro" id="IPR011815">
    <property type="entry name" value="PBP_1c"/>
</dbReference>
<evidence type="ECO:0000256" key="2">
    <source>
        <dbReference type="ARBA" id="ARBA00007090"/>
    </source>
</evidence>
<dbReference type="Pfam" id="PF06832">
    <property type="entry name" value="BiPBP_C"/>
    <property type="match status" value="1"/>
</dbReference>
<evidence type="ECO:0000256" key="11">
    <source>
        <dbReference type="ARBA" id="ARBA00049902"/>
    </source>
</evidence>
<evidence type="ECO:0000256" key="6">
    <source>
        <dbReference type="ARBA" id="ARBA00022676"/>
    </source>
</evidence>
<dbReference type="PANTHER" id="PTHR32282:SF15">
    <property type="entry name" value="PENICILLIN-BINDING PROTEIN 1C"/>
    <property type="match status" value="1"/>
</dbReference>
<evidence type="ECO:0000313" key="15">
    <source>
        <dbReference type="EMBL" id="MBB2159407.1"/>
    </source>
</evidence>
<organism evidence="15 16">
    <name type="scientific">Gluconacetobacter sacchari</name>
    <dbReference type="NCBI Taxonomy" id="92759"/>
    <lineage>
        <taxon>Bacteria</taxon>
        <taxon>Pseudomonadati</taxon>
        <taxon>Pseudomonadota</taxon>
        <taxon>Alphaproteobacteria</taxon>
        <taxon>Acetobacterales</taxon>
        <taxon>Acetobacteraceae</taxon>
        <taxon>Gluconacetobacter</taxon>
    </lineage>
</organism>
<evidence type="ECO:0000256" key="7">
    <source>
        <dbReference type="ARBA" id="ARBA00022679"/>
    </source>
</evidence>
<feature type="domain" description="Penicillin-binding protein transpeptidase" evidence="12">
    <location>
        <begin position="315"/>
        <end position="512"/>
    </location>
</feature>
<evidence type="ECO:0000256" key="8">
    <source>
        <dbReference type="ARBA" id="ARBA00022801"/>
    </source>
</evidence>
<feature type="domain" description="Penicillin-binding C-terminal" evidence="14">
    <location>
        <begin position="574"/>
        <end position="655"/>
    </location>
</feature>
<dbReference type="UniPathway" id="UPA00219"/>
<dbReference type="Proteomes" id="UP000589085">
    <property type="component" value="Unassembled WGS sequence"/>
</dbReference>
<dbReference type="GO" id="GO:0006508">
    <property type="term" value="P:proteolysis"/>
    <property type="evidence" value="ECO:0007669"/>
    <property type="project" value="UniProtKB-KW"/>
</dbReference>
<dbReference type="Gene3D" id="3.40.710.10">
    <property type="entry name" value="DD-peptidase/beta-lactamase superfamily"/>
    <property type="match status" value="1"/>
</dbReference>
<evidence type="ECO:0000259" key="14">
    <source>
        <dbReference type="Pfam" id="PF06832"/>
    </source>
</evidence>
<keyword evidence="5" id="KW-0645">Protease</keyword>
<keyword evidence="6" id="KW-0328">Glycosyltransferase</keyword>